<protein>
    <recommendedName>
        <fullName evidence="4">High frequency lysogenization protein HflD homolog</fullName>
    </recommendedName>
</protein>
<dbReference type="Pfam" id="PF04356">
    <property type="entry name" value="DUF489"/>
    <property type="match status" value="1"/>
</dbReference>
<evidence type="ECO:0000256" key="4">
    <source>
        <dbReference type="HAMAP-Rule" id="MF_00695"/>
    </source>
</evidence>
<gene>
    <name evidence="4" type="primary">hflD</name>
    <name evidence="5" type="ORF">GV64_14260</name>
</gene>
<dbReference type="PANTHER" id="PTHR38100">
    <property type="entry name" value="HIGH FREQUENCY LYSOGENIZATION PROTEIN HFLD"/>
    <property type="match status" value="1"/>
</dbReference>
<reference evidence="5 6" key="1">
    <citation type="submission" date="2014-06" db="EMBL/GenBank/DDBJ databases">
        <title>Whole Genome Sequences of Three Symbiotic Endozoicomonas Bacteria.</title>
        <authorList>
            <person name="Neave M.J."/>
            <person name="Apprill A."/>
            <person name="Voolstra C.R."/>
        </authorList>
    </citation>
    <scope>NUCLEOTIDE SEQUENCE [LARGE SCALE GENOMIC DNA]</scope>
    <source>
        <strain evidence="5 6">DSM 22380</strain>
    </source>
</reference>
<dbReference type="RefSeq" id="WP_020583457.1">
    <property type="nucleotide sequence ID" value="NZ_JOJP01000001.1"/>
</dbReference>
<dbReference type="eggNOG" id="COG2915">
    <property type="taxonomic scope" value="Bacteria"/>
</dbReference>
<proteinExistence type="inferred from homology"/>
<dbReference type="GO" id="GO:0005886">
    <property type="term" value="C:plasma membrane"/>
    <property type="evidence" value="ECO:0007669"/>
    <property type="project" value="UniProtKB-SubCell"/>
</dbReference>
<keyword evidence="6" id="KW-1185">Reference proteome</keyword>
<sequence>MRYSTKDQAAALSGVFQAAELVDKLARTGQLSEEALTPSIHSIFVTSPGDVSEVYGGFDKLMMGRKTLDSVLSRDSSAIQGDVIRYALALIHIEKKLSRNPKMLNTIGQRLGRTKEQVEHFGMLHENVMSSLASIYLDTISTFRTRVQVAGDMRYLQNPVNANRIRAILLAGIRSATLWRQCGGSRWHLFISRKKLQDGLNSL</sequence>
<evidence type="ECO:0000256" key="1">
    <source>
        <dbReference type="ARBA" id="ARBA00022475"/>
    </source>
</evidence>
<dbReference type="InterPro" id="IPR035932">
    <property type="entry name" value="HflD-like_sf"/>
</dbReference>
<organism evidence="5 6">
    <name type="scientific">Endozoicomonas elysicola</name>
    <dbReference type="NCBI Taxonomy" id="305900"/>
    <lineage>
        <taxon>Bacteria</taxon>
        <taxon>Pseudomonadati</taxon>
        <taxon>Pseudomonadota</taxon>
        <taxon>Gammaproteobacteria</taxon>
        <taxon>Oceanospirillales</taxon>
        <taxon>Endozoicomonadaceae</taxon>
        <taxon>Endozoicomonas</taxon>
    </lineage>
</organism>
<dbReference type="SUPFAM" id="SSF101322">
    <property type="entry name" value="YcfC-like"/>
    <property type="match status" value="1"/>
</dbReference>
<accession>A0A081KC71</accession>
<evidence type="ECO:0000256" key="2">
    <source>
        <dbReference type="ARBA" id="ARBA00022490"/>
    </source>
</evidence>
<comment type="subcellular location">
    <subcellularLocation>
        <location evidence="4">Cytoplasm</location>
    </subcellularLocation>
    <subcellularLocation>
        <location evidence="4">Cell membrane</location>
        <topology evidence="4">Peripheral membrane protein</topology>
        <orientation evidence="4">Cytoplasmic side</orientation>
    </subcellularLocation>
</comment>
<evidence type="ECO:0000313" key="6">
    <source>
        <dbReference type="Proteomes" id="UP000027997"/>
    </source>
</evidence>
<dbReference type="Proteomes" id="UP000027997">
    <property type="component" value="Unassembled WGS sequence"/>
</dbReference>
<dbReference type="NCBIfam" id="NF001246">
    <property type="entry name" value="PRK00218.1-2"/>
    <property type="match status" value="1"/>
</dbReference>
<dbReference type="HAMAP" id="MF_00695">
    <property type="entry name" value="HflD_protein"/>
    <property type="match status" value="1"/>
</dbReference>
<dbReference type="InterPro" id="IPR007451">
    <property type="entry name" value="HflD"/>
</dbReference>
<evidence type="ECO:0000313" key="5">
    <source>
        <dbReference type="EMBL" id="KEI71747.1"/>
    </source>
</evidence>
<dbReference type="EMBL" id="JOJP01000001">
    <property type="protein sequence ID" value="KEI71747.1"/>
    <property type="molecule type" value="Genomic_DNA"/>
</dbReference>
<keyword evidence="2 4" id="KW-0963">Cytoplasm</keyword>
<dbReference type="AlphaFoldDB" id="A0A081KC71"/>
<comment type="similarity">
    <text evidence="4">Belongs to the HflD family.</text>
</comment>
<dbReference type="Gene3D" id="1.10.3890.10">
    <property type="entry name" value="HflD-like"/>
    <property type="match status" value="1"/>
</dbReference>
<dbReference type="PANTHER" id="PTHR38100:SF1">
    <property type="entry name" value="HIGH FREQUENCY LYSOGENIZATION PROTEIN HFLD"/>
    <property type="match status" value="1"/>
</dbReference>
<keyword evidence="3 4" id="KW-0472">Membrane</keyword>
<keyword evidence="1 4" id="KW-1003">Cell membrane</keyword>
<dbReference type="STRING" id="305900.GV64_14260"/>
<name>A0A081KC71_9GAMM</name>
<comment type="caution">
    <text evidence="5">The sequence shown here is derived from an EMBL/GenBank/DDBJ whole genome shotgun (WGS) entry which is preliminary data.</text>
</comment>
<evidence type="ECO:0000256" key="3">
    <source>
        <dbReference type="ARBA" id="ARBA00023136"/>
    </source>
</evidence>
<dbReference type="GO" id="GO:0005737">
    <property type="term" value="C:cytoplasm"/>
    <property type="evidence" value="ECO:0007669"/>
    <property type="project" value="UniProtKB-SubCell"/>
</dbReference>